<dbReference type="InterPro" id="IPR010610">
    <property type="entry name" value="EryCIII-like_C"/>
</dbReference>
<dbReference type="Pfam" id="PF06722">
    <property type="entry name" value="EryCIII-like_C"/>
    <property type="match status" value="1"/>
</dbReference>
<evidence type="ECO:0000313" key="8">
    <source>
        <dbReference type="Proteomes" id="UP000176101"/>
    </source>
</evidence>
<proteinExistence type="inferred from homology"/>
<dbReference type="Pfam" id="PF21036">
    <property type="entry name" value="EryCIII-like_N"/>
    <property type="match status" value="1"/>
</dbReference>
<evidence type="ECO:0000313" key="7">
    <source>
        <dbReference type="EMBL" id="OEV02639.1"/>
    </source>
</evidence>
<dbReference type="GO" id="GO:0008194">
    <property type="term" value="F:UDP-glycosyltransferase activity"/>
    <property type="evidence" value="ECO:0007669"/>
    <property type="project" value="InterPro"/>
</dbReference>
<keyword evidence="8" id="KW-1185">Reference proteome</keyword>
<protein>
    <submittedName>
        <fullName evidence="7">Uncharacterized protein</fullName>
    </submittedName>
</protein>
<sequence>MRVLFVTFPWRTHFQLNVTMAWALHTAGHEVRCASGPELTDVITGSGLTAVPVGSDETVQEKLARAQKEGRLPTPEQLQEMAPIDMAEERPEMLTWERLTFLSGIVAGNGRILNDSMVDDLVDYCRWWKPDLVVWEASSYAGSLAATAAGVPHARMPLALDADALMRRNFLRLRAQQNPADQEDPVRDWLTEWAEKYGFPFSEELVTGQFSIDQMPESMLVEREVPHVGFRYVPYNGRAVVPGWIRAEPPAPRVLATFGVSMQDMPELQALSVEQLQETLDLCADLEMELVLTLPNDIRNELERIPENTTVVEFVPLSVIIPSCSAVIHHGGVPAFSGALTHGIPQLMISRIAPDAAPRGRALEEARAGLWLPPEETTAADIREKLVQLLEDPSFRSGAERLQREMLAQPSPNDAVREVERLAATRGSH</sequence>
<dbReference type="NCBIfam" id="TIGR04516">
    <property type="entry name" value="glycosyl_450act"/>
    <property type="match status" value="1"/>
</dbReference>
<dbReference type="SUPFAM" id="SSF53756">
    <property type="entry name" value="UDP-Glycosyltransferase/glycogen phosphorylase"/>
    <property type="match status" value="1"/>
</dbReference>
<accession>A0A1E7KFD6</accession>
<dbReference type="InterPro" id="IPR030953">
    <property type="entry name" value="Glycosyl_450act"/>
</dbReference>
<dbReference type="RefSeq" id="WP_070197010.1">
    <property type="nucleotide sequence ID" value="NZ_LJGU01000127.1"/>
</dbReference>
<comment type="similarity">
    <text evidence="1">Belongs to the glycosyltransferase 28 family.</text>
</comment>
<dbReference type="InterPro" id="IPR050426">
    <property type="entry name" value="Glycosyltransferase_28"/>
</dbReference>
<dbReference type="PANTHER" id="PTHR48050">
    <property type="entry name" value="STEROL 3-BETA-GLUCOSYLTRANSFERASE"/>
    <property type="match status" value="1"/>
</dbReference>
<feature type="domain" description="Erythromycin biosynthesis protein CIII-like N-terminal" evidence="6">
    <location>
        <begin position="22"/>
        <end position="259"/>
    </location>
</feature>
<dbReference type="EMBL" id="LJGU01000127">
    <property type="protein sequence ID" value="OEV02639.1"/>
    <property type="molecule type" value="Genomic_DNA"/>
</dbReference>
<evidence type="ECO:0000256" key="1">
    <source>
        <dbReference type="ARBA" id="ARBA00006962"/>
    </source>
</evidence>
<keyword evidence="4" id="KW-0045">Antibiotic biosynthesis</keyword>
<keyword evidence="2" id="KW-0328">Glycosyltransferase</keyword>
<reference evidence="7 8" key="1">
    <citation type="journal article" date="2016" name="Front. Microbiol.">
        <title>Comparative Genomics Analysis of Streptomyces Species Reveals Their Adaptation to the Marine Environment and Their Diversity at the Genomic Level.</title>
        <authorList>
            <person name="Tian X."/>
            <person name="Zhang Z."/>
            <person name="Yang T."/>
            <person name="Chen M."/>
            <person name="Li J."/>
            <person name="Chen F."/>
            <person name="Yang J."/>
            <person name="Li W."/>
            <person name="Zhang B."/>
            <person name="Zhang Z."/>
            <person name="Wu J."/>
            <person name="Zhang C."/>
            <person name="Long L."/>
            <person name="Xiao J."/>
        </authorList>
    </citation>
    <scope>NUCLEOTIDE SEQUENCE [LARGE SCALE GENOMIC DNA]</scope>
    <source>
        <strain evidence="7 8">SCSIO 02100</strain>
    </source>
</reference>
<feature type="domain" description="Erythromycin biosynthesis protein CIII-like C-terminal" evidence="5">
    <location>
        <begin position="278"/>
        <end position="421"/>
    </location>
</feature>
<dbReference type="PANTHER" id="PTHR48050:SF13">
    <property type="entry name" value="STEROL 3-BETA-GLUCOSYLTRANSFERASE UGT80A2"/>
    <property type="match status" value="1"/>
</dbReference>
<dbReference type="GO" id="GO:0017000">
    <property type="term" value="P:antibiotic biosynthetic process"/>
    <property type="evidence" value="ECO:0007669"/>
    <property type="project" value="UniProtKB-KW"/>
</dbReference>
<name>A0A1E7KFD6_9ACTN</name>
<dbReference type="InterPro" id="IPR002213">
    <property type="entry name" value="UDP_glucos_trans"/>
</dbReference>
<evidence type="ECO:0000259" key="6">
    <source>
        <dbReference type="Pfam" id="PF21036"/>
    </source>
</evidence>
<evidence type="ECO:0000256" key="4">
    <source>
        <dbReference type="ARBA" id="ARBA00023194"/>
    </source>
</evidence>
<organism evidence="7 8">
    <name type="scientific">Streptomyces oceani</name>
    <dbReference type="NCBI Taxonomy" id="1075402"/>
    <lineage>
        <taxon>Bacteria</taxon>
        <taxon>Bacillati</taxon>
        <taxon>Actinomycetota</taxon>
        <taxon>Actinomycetes</taxon>
        <taxon>Kitasatosporales</taxon>
        <taxon>Streptomycetaceae</taxon>
        <taxon>Streptomyces</taxon>
    </lineage>
</organism>
<dbReference type="Gene3D" id="3.40.50.2000">
    <property type="entry name" value="Glycogen Phosphorylase B"/>
    <property type="match status" value="2"/>
</dbReference>
<dbReference type="InterPro" id="IPR048284">
    <property type="entry name" value="EryCIII-like_N"/>
</dbReference>
<keyword evidence="3" id="KW-0808">Transferase</keyword>
<dbReference type="GO" id="GO:0016758">
    <property type="term" value="F:hexosyltransferase activity"/>
    <property type="evidence" value="ECO:0007669"/>
    <property type="project" value="UniProtKB-ARBA"/>
</dbReference>
<gene>
    <name evidence="7" type="ORF">AN216_14120</name>
</gene>
<comment type="caution">
    <text evidence="7">The sequence shown here is derived from an EMBL/GenBank/DDBJ whole genome shotgun (WGS) entry which is preliminary data.</text>
</comment>
<evidence type="ECO:0000259" key="5">
    <source>
        <dbReference type="Pfam" id="PF06722"/>
    </source>
</evidence>
<dbReference type="STRING" id="1075402.AN216_14120"/>
<dbReference type="Proteomes" id="UP000176101">
    <property type="component" value="Unassembled WGS sequence"/>
</dbReference>
<dbReference type="CDD" id="cd03784">
    <property type="entry name" value="GT1_Gtf-like"/>
    <property type="match status" value="1"/>
</dbReference>
<evidence type="ECO:0000256" key="3">
    <source>
        <dbReference type="ARBA" id="ARBA00022679"/>
    </source>
</evidence>
<evidence type="ECO:0000256" key="2">
    <source>
        <dbReference type="ARBA" id="ARBA00022676"/>
    </source>
</evidence>
<dbReference type="AlphaFoldDB" id="A0A1E7KFD6"/>
<dbReference type="OrthoDB" id="3863369at2"/>
<dbReference type="PATRIC" id="fig|1075402.3.peg.1719"/>